<dbReference type="AlphaFoldDB" id="A0A9E7I3C9"/>
<organism evidence="2 3">
    <name type="scientific">Musa troglodytarum</name>
    <name type="common">fe'i banana</name>
    <dbReference type="NCBI Taxonomy" id="320322"/>
    <lineage>
        <taxon>Eukaryota</taxon>
        <taxon>Viridiplantae</taxon>
        <taxon>Streptophyta</taxon>
        <taxon>Embryophyta</taxon>
        <taxon>Tracheophyta</taxon>
        <taxon>Spermatophyta</taxon>
        <taxon>Magnoliopsida</taxon>
        <taxon>Liliopsida</taxon>
        <taxon>Zingiberales</taxon>
        <taxon>Musaceae</taxon>
        <taxon>Musa</taxon>
    </lineage>
</organism>
<keyword evidence="3" id="KW-1185">Reference proteome</keyword>
<name>A0A9E7I3C9_9LILI</name>
<evidence type="ECO:0000313" key="2">
    <source>
        <dbReference type="EMBL" id="URE44849.1"/>
    </source>
</evidence>
<accession>A0A9E7I3C9</accession>
<proteinExistence type="predicted"/>
<reference evidence="2" key="1">
    <citation type="submission" date="2022-05" db="EMBL/GenBank/DDBJ databases">
        <title>The Musa troglodytarum L. genome provides insights into the mechanism of non-climacteric behaviour and enrichment of carotenoids.</title>
        <authorList>
            <person name="Wang J."/>
        </authorList>
    </citation>
    <scope>NUCLEOTIDE SEQUENCE</scope>
    <source>
        <tissue evidence="2">Leaf</tissue>
    </source>
</reference>
<feature type="compositionally biased region" description="Basic and acidic residues" evidence="1">
    <location>
        <begin position="71"/>
        <end position="86"/>
    </location>
</feature>
<sequence length="122" mass="13972">MASSPWCRRLCKRGKPWPLALYRVSTFKETRFEADLSRVLPWPPDSAALVPLSLVFVLNHTASSQQLGSQRAERRGEERGREDKLTRRQRKRRLCCSTETKSGTSDHGEEEEEGAAWTVEVQ</sequence>
<gene>
    <name evidence="2" type="ORF">MUK42_33021</name>
</gene>
<evidence type="ECO:0000256" key="1">
    <source>
        <dbReference type="SAM" id="MobiDB-lite"/>
    </source>
</evidence>
<feature type="region of interest" description="Disordered" evidence="1">
    <location>
        <begin position="63"/>
        <end position="122"/>
    </location>
</feature>
<dbReference type="EMBL" id="CP097511">
    <property type="protein sequence ID" value="URE44849.1"/>
    <property type="molecule type" value="Genomic_DNA"/>
</dbReference>
<dbReference type="Proteomes" id="UP001055439">
    <property type="component" value="Chromosome 9"/>
</dbReference>
<protein>
    <submittedName>
        <fullName evidence="2">Uncharacterized protein</fullName>
    </submittedName>
</protein>
<evidence type="ECO:0000313" key="3">
    <source>
        <dbReference type="Proteomes" id="UP001055439"/>
    </source>
</evidence>